<evidence type="ECO:0000313" key="5">
    <source>
        <dbReference type="EMBL" id="KMT10980.1"/>
    </source>
</evidence>
<dbReference type="InterPro" id="IPR015424">
    <property type="entry name" value="PyrdxlP-dep_Trfase"/>
</dbReference>
<dbReference type="PANTHER" id="PTHR45696:SF10">
    <property type="entry name" value="LARGE RIBOSOMAL SUBUNIT PROTEIN P1"/>
    <property type="match status" value="1"/>
</dbReference>
<dbReference type="GO" id="GO:0043021">
    <property type="term" value="F:ribonucleoprotein complex binding"/>
    <property type="evidence" value="ECO:0007669"/>
    <property type="project" value="TreeGrafter"/>
</dbReference>
<dbReference type="Gramene" id="KMT10980">
    <property type="protein sequence ID" value="KMT10980"/>
    <property type="gene ID" value="BVRB_5g112700"/>
</dbReference>
<dbReference type="OrthoDB" id="2194681at2759"/>
<protein>
    <recommendedName>
        <fullName evidence="7">Aspartate transaminase</fullName>
    </recommendedName>
</protein>
<dbReference type="PANTHER" id="PTHR45696">
    <property type="entry name" value="60S ACIDIC RIBOSOMAL PROTEIN P1"/>
    <property type="match status" value="1"/>
</dbReference>
<dbReference type="GO" id="GO:0030295">
    <property type="term" value="F:protein kinase activator activity"/>
    <property type="evidence" value="ECO:0007669"/>
    <property type="project" value="TreeGrafter"/>
</dbReference>
<keyword evidence="6" id="KW-1185">Reference proteome</keyword>
<evidence type="ECO:0000256" key="1">
    <source>
        <dbReference type="ARBA" id="ARBA00005436"/>
    </source>
</evidence>
<dbReference type="Proteomes" id="UP000035740">
    <property type="component" value="Chromosome 5"/>
</dbReference>
<dbReference type="EMBL" id="KQ090101">
    <property type="protein sequence ID" value="KMT10980.1"/>
    <property type="molecule type" value="Genomic_DNA"/>
</dbReference>
<evidence type="ECO:0000256" key="2">
    <source>
        <dbReference type="ARBA" id="ARBA00011266"/>
    </source>
</evidence>
<evidence type="ECO:0000313" key="6">
    <source>
        <dbReference type="Proteomes" id="UP000035740"/>
    </source>
</evidence>
<keyword evidence="3" id="KW-0689">Ribosomal protein</keyword>
<dbReference type="SUPFAM" id="SSF53383">
    <property type="entry name" value="PLP-dependent transferases"/>
    <property type="match status" value="1"/>
</dbReference>
<dbReference type="AlphaFoldDB" id="A0A0J8CB08"/>
<gene>
    <name evidence="5" type="ORF">BVRB_5g112700</name>
</gene>
<dbReference type="Pfam" id="PF00428">
    <property type="entry name" value="Ribosomal_60s"/>
    <property type="match status" value="1"/>
</dbReference>
<dbReference type="GO" id="GO:0002181">
    <property type="term" value="P:cytoplasmic translation"/>
    <property type="evidence" value="ECO:0007669"/>
    <property type="project" value="TreeGrafter"/>
</dbReference>
<dbReference type="GO" id="GO:0022625">
    <property type="term" value="C:cytosolic large ribosomal subunit"/>
    <property type="evidence" value="ECO:0007669"/>
    <property type="project" value="TreeGrafter"/>
</dbReference>
<comment type="subunit">
    <text evidence="2">P1 and P2 exist as dimers at the large ribosomal subunit.</text>
</comment>
<dbReference type="GO" id="GO:0003735">
    <property type="term" value="F:structural constituent of ribosome"/>
    <property type="evidence" value="ECO:0007669"/>
    <property type="project" value="TreeGrafter"/>
</dbReference>
<keyword evidence="4" id="KW-0687">Ribonucleoprotein</keyword>
<name>A0A0J8CB08_BETVV</name>
<dbReference type="CDD" id="cd05831">
    <property type="entry name" value="Ribosomal_P1"/>
    <property type="match status" value="1"/>
</dbReference>
<evidence type="ECO:0000256" key="4">
    <source>
        <dbReference type="ARBA" id="ARBA00023274"/>
    </source>
</evidence>
<sequence>MFACSCMESEDLTTLQGFIPLVAVNKKSSSPANFELCPCASILHFEKFYEASTYFIEPNNGNAEHDVGCAPSILPIVDPDNIGTSSSVESKEVEECPEHDHGDAPTTLYIVGSEASSNMESKETEVCHGHVDEYAENFAADAPTVVGSGTALRSSLDSKETEELCWHNNGRAELDVGNAPTASITIGSDGEPVLTLNIKGNEDRQVIVDSGSCANVYALSMVEEVQLATQDHPRTYKLSWLDEKSGVWVKKQALISFRIGGYVDQLWCDMVTVAYNKDPSHVKLNLGVGAYRTEEGKPLVLNVVRKAEQKLAEKITTVISATNIECESYWTSLFAKLLEKKSIEDLIMNVGAGGGAAPAAAFAIGDAAAAPAAAEKEEKKAIVLSTITQGCALGWAEAQYNRPEESLPRNSMRTEDFISCDFAFAMDC</sequence>
<proteinExistence type="inferred from homology"/>
<dbReference type="FunFam" id="1.10.10.1410:FF:000002">
    <property type="entry name" value="60S acidic ribosomal protein P2"/>
    <property type="match status" value="1"/>
</dbReference>
<evidence type="ECO:0008006" key="7">
    <source>
        <dbReference type="Google" id="ProtNLM"/>
    </source>
</evidence>
<evidence type="ECO:0000256" key="3">
    <source>
        <dbReference type="ARBA" id="ARBA00022980"/>
    </source>
</evidence>
<reference evidence="5 6" key="1">
    <citation type="journal article" date="2014" name="Nature">
        <title>The genome of the recently domesticated crop plant sugar beet (Beta vulgaris).</title>
        <authorList>
            <person name="Dohm J.C."/>
            <person name="Minoche A.E."/>
            <person name="Holtgrawe D."/>
            <person name="Capella-Gutierrez S."/>
            <person name="Zakrzewski F."/>
            <person name="Tafer H."/>
            <person name="Rupp O."/>
            <person name="Sorensen T.R."/>
            <person name="Stracke R."/>
            <person name="Reinhardt R."/>
            <person name="Goesmann A."/>
            <person name="Kraft T."/>
            <person name="Schulz B."/>
            <person name="Stadler P.F."/>
            <person name="Schmidt T."/>
            <person name="Gabaldon T."/>
            <person name="Lehrach H."/>
            <person name="Weisshaar B."/>
            <person name="Himmelbauer H."/>
        </authorList>
    </citation>
    <scope>NUCLEOTIDE SEQUENCE [LARGE SCALE GENOMIC DNA]</scope>
    <source>
        <tissue evidence="5">Taproot</tissue>
    </source>
</reference>
<dbReference type="Gene3D" id="1.10.10.1410">
    <property type="match status" value="1"/>
</dbReference>
<organism evidence="5 6">
    <name type="scientific">Beta vulgaris subsp. vulgaris</name>
    <name type="common">Beet</name>
    <dbReference type="NCBI Taxonomy" id="3555"/>
    <lineage>
        <taxon>Eukaryota</taxon>
        <taxon>Viridiplantae</taxon>
        <taxon>Streptophyta</taxon>
        <taxon>Embryophyta</taxon>
        <taxon>Tracheophyta</taxon>
        <taxon>Spermatophyta</taxon>
        <taxon>Magnoliopsida</taxon>
        <taxon>eudicotyledons</taxon>
        <taxon>Gunneridae</taxon>
        <taxon>Pentapetalae</taxon>
        <taxon>Caryophyllales</taxon>
        <taxon>Chenopodiaceae</taxon>
        <taxon>Betoideae</taxon>
        <taxon>Beta</taxon>
    </lineage>
</organism>
<accession>A0A0J8CB08</accession>
<dbReference type="InterPro" id="IPR038716">
    <property type="entry name" value="P1/P2_N_sf"/>
</dbReference>
<comment type="similarity">
    <text evidence="1">Belongs to the eukaryotic ribosomal protein P1/P2 family.</text>
</comment>